<organism evidence="4 5">
    <name type="scientific">Petromyzon marinus</name>
    <name type="common">Sea lamprey</name>
    <dbReference type="NCBI Taxonomy" id="7757"/>
    <lineage>
        <taxon>Eukaryota</taxon>
        <taxon>Metazoa</taxon>
        <taxon>Chordata</taxon>
        <taxon>Craniata</taxon>
        <taxon>Vertebrata</taxon>
        <taxon>Cyclostomata</taxon>
        <taxon>Hyperoartia</taxon>
        <taxon>Petromyzontiformes</taxon>
        <taxon>Petromyzontidae</taxon>
        <taxon>Petromyzon</taxon>
    </lineage>
</organism>
<evidence type="ECO:0000256" key="1">
    <source>
        <dbReference type="SAM" id="MobiDB-lite"/>
    </source>
</evidence>
<dbReference type="GO" id="GO:0050080">
    <property type="term" value="F:malonyl-CoA decarboxylase activity"/>
    <property type="evidence" value="ECO:0007669"/>
    <property type="project" value="InterPro"/>
</dbReference>
<reference evidence="5" key="1">
    <citation type="submission" date="2025-08" db="UniProtKB">
        <authorList>
            <consortium name="RefSeq"/>
        </authorList>
    </citation>
    <scope>IDENTIFICATION</scope>
    <source>
        <tissue evidence="5">Sperm</tissue>
    </source>
</reference>
<keyword evidence="4" id="KW-1185">Reference proteome</keyword>
<feature type="region of interest" description="Disordered" evidence="1">
    <location>
        <begin position="639"/>
        <end position="659"/>
    </location>
</feature>
<dbReference type="Proteomes" id="UP001318040">
    <property type="component" value="Chromosome 63"/>
</dbReference>
<feature type="region of interest" description="Disordered" evidence="1">
    <location>
        <begin position="39"/>
        <end position="179"/>
    </location>
</feature>
<evidence type="ECO:0000313" key="4">
    <source>
        <dbReference type="Proteomes" id="UP001318040"/>
    </source>
</evidence>
<sequence length="846" mass="89255">MWAALSRTRGLLHATSAGGPRFDCRARHLAARLGGCEAATGVGSARGRGENDRRGGGGGGGGGGSGEEVRPPPRGVGIKPQAARRLGRSEPRGEGRLRAAPHPKAYPARGYRRRPEAPAGPRAQPAAAAQGHAALGWHPEPRLGWSRTATSSHEREVNAARLEPPRFQAGSTIPWSTLPGSTLPWSTLPESTLPWSTLPWSTLPGSTLPGSTLPWSTLSAEACSTSRLGAPQRDLAHSPSPMDPDPRGLTPPRPDLHRGHPACQAAPPRPTAPRGGPRARASPWPGDGGRRLVASSAGRREEDKDGGGEETWGAALRAAVDAGPRAGPASAARGDGEGPGAEEAATELARCYAALGPAGRRALLRALARDPHGVDHEAAATLAARVAHMQGEGTRDPATLLQAEERLRQALAPRYKHLLVRLSRLEGGVKLLVDMRADALAAIAARDAADGPHLKELAMVLKALLSEWFSIGLLHLERVTWQSPCDMLQKIAQYEAVHPVRHWTDMRRRVGPYRRCFVFTHAAMPREPLVVLHVALTDTISSDIRSIVRESPTAATPAPAGIVAPPEDAGRVRAAVFYSISATQRGLQGIDLGHHLIKHVVRQLQAEFPSTLRDFSSLSPIPGFTRWLAGVLASHDPRPLTSAAPLPRSPSSDTEGDAAAAAAAAALPPFLLPDEAAKLEALTGLPAVSALRAALSRSHSCPDDSDEDGGGGGGGGTTDGAGAAALDWWRRADLREAMRAPLTRLCARYLVGERRRGRALDPVAHFHLRNGAEAWRLNWMADASPRALRASAGLMANYRYWPERTVHNAADYERHGRAPASADVATLAAAAAAAAAAAGHDDASKL</sequence>
<dbReference type="Gene3D" id="1.20.140.90">
    <property type="entry name" value="Malonyl-CoA decarboxylase, oligemerization domain"/>
    <property type="match status" value="1"/>
</dbReference>
<feature type="compositionally biased region" description="Low complexity" evidence="1">
    <location>
        <begin position="117"/>
        <end position="134"/>
    </location>
</feature>
<feature type="region of interest" description="Disordered" evidence="1">
    <location>
        <begin position="1"/>
        <end position="21"/>
    </location>
</feature>
<feature type="region of interest" description="Disordered" evidence="1">
    <location>
        <begin position="698"/>
        <end position="719"/>
    </location>
</feature>
<dbReference type="Gene3D" id="3.40.630.150">
    <property type="entry name" value="Malonyl-CoA decarboxylase, catalytic domain"/>
    <property type="match status" value="2"/>
</dbReference>
<feature type="compositionally biased region" description="Polar residues" evidence="1">
    <location>
        <begin position="169"/>
        <end position="179"/>
    </location>
</feature>
<dbReference type="InterPro" id="IPR038351">
    <property type="entry name" value="MCD_N_sf"/>
</dbReference>
<feature type="compositionally biased region" description="Low complexity" evidence="1">
    <location>
        <begin position="321"/>
        <end position="333"/>
    </location>
</feature>
<dbReference type="GO" id="GO:0005782">
    <property type="term" value="C:peroxisomal matrix"/>
    <property type="evidence" value="ECO:0007669"/>
    <property type="project" value="TreeGrafter"/>
</dbReference>
<dbReference type="InterPro" id="IPR038917">
    <property type="entry name" value="Malonyl_CoA_deC"/>
</dbReference>
<feature type="region of interest" description="Disordered" evidence="1">
    <location>
        <begin position="231"/>
        <end position="342"/>
    </location>
</feature>
<feature type="compositionally biased region" description="Basic and acidic residues" evidence="1">
    <location>
        <begin position="298"/>
        <end position="307"/>
    </location>
</feature>
<dbReference type="PANTHER" id="PTHR28641">
    <property type="match status" value="1"/>
</dbReference>
<feature type="compositionally biased region" description="Low complexity" evidence="1">
    <location>
        <begin position="261"/>
        <end position="285"/>
    </location>
</feature>
<dbReference type="InterPro" id="IPR042303">
    <property type="entry name" value="Malonyl_CoA_deC_C_sf"/>
</dbReference>
<dbReference type="InterPro" id="IPR007956">
    <property type="entry name" value="Malonyl_CoA_deC_C"/>
</dbReference>
<name>A0AAJ7XHD5_PETMA</name>
<proteinExistence type="predicted"/>
<feature type="compositionally biased region" description="Basic and acidic residues" evidence="1">
    <location>
        <begin position="87"/>
        <end position="97"/>
    </location>
</feature>
<accession>A0AAJ7XHD5</accession>
<evidence type="ECO:0000313" key="5">
    <source>
        <dbReference type="RefSeq" id="XP_032833348.1"/>
    </source>
</evidence>
<dbReference type="RefSeq" id="XP_032833348.1">
    <property type="nucleotide sequence ID" value="XM_032977457.1"/>
</dbReference>
<dbReference type="AlphaFoldDB" id="A0AAJ7XHD5"/>
<feature type="domain" description="Malonyl-CoA decarboxylase C-terminal" evidence="2">
    <location>
        <begin position="472"/>
        <end position="634"/>
    </location>
</feature>
<dbReference type="KEGG" id="pmrn:116956034"/>
<feature type="domain" description="Malonyl-CoA decarboxylase N-terminal" evidence="3">
    <location>
        <begin position="395"/>
        <end position="469"/>
    </location>
</feature>
<dbReference type="GO" id="GO:0006085">
    <property type="term" value="P:acetyl-CoA biosynthetic process"/>
    <property type="evidence" value="ECO:0007669"/>
    <property type="project" value="TreeGrafter"/>
</dbReference>
<protein>
    <submittedName>
        <fullName evidence="5">Malonyl-CoA decarboxylase, mitochondrial</fullName>
    </submittedName>
</protein>
<feature type="compositionally biased region" description="Gly residues" evidence="1">
    <location>
        <begin position="710"/>
        <end position="719"/>
    </location>
</feature>
<dbReference type="GO" id="GO:2001294">
    <property type="term" value="P:malonyl-CoA catabolic process"/>
    <property type="evidence" value="ECO:0007669"/>
    <property type="project" value="TreeGrafter"/>
</dbReference>
<feature type="domain" description="Malonyl-CoA decarboxylase C-terminal" evidence="2">
    <location>
        <begin position="726"/>
        <end position="800"/>
    </location>
</feature>
<evidence type="ECO:0000259" key="2">
    <source>
        <dbReference type="Pfam" id="PF05292"/>
    </source>
</evidence>
<dbReference type="GO" id="GO:0005759">
    <property type="term" value="C:mitochondrial matrix"/>
    <property type="evidence" value="ECO:0007669"/>
    <property type="project" value="TreeGrafter"/>
</dbReference>
<dbReference type="GO" id="GO:0006633">
    <property type="term" value="P:fatty acid biosynthetic process"/>
    <property type="evidence" value="ECO:0007669"/>
    <property type="project" value="InterPro"/>
</dbReference>
<dbReference type="Pfam" id="PF05292">
    <property type="entry name" value="MCD"/>
    <property type="match status" value="2"/>
</dbReference>
<feature type="compositionally biased region" description="Gly residues" evidence="1">
    <location>
        <begin position="56"/>
        <end position="66"/>
    </location>
</feature>
<dbReference type="InterPro" id="IPR035372">
    <property type="entry name" value="MCD_N"/>
</dbReference>
<dbReference type="PANTHER" id="PTHR28641:SF1">
    <property type="entry name" value="MALONYL-COA DECARBOXYLASE, MITOCHONDRIAL"/>
    <property type="match status" value="1"/>
</dbReference>
<dbReference type="Pfam" id="PF17408">
    <property type="entry name" value="MCD_N"/>
    <property type="match status" value="1"/>
</dbReference>
<gene>
    <name evidence="5" type="primary">MLYCD</name>
</gene>
<dbReference type="CTD" id="23417"/>
<evidence type="ECO:0000259" key="3">
    <source>
        <dbReference type="Pfam" id="PF17408"/>
    </source>
</evidence>